<evidence type="ECO:0000256" key="1">
    <source>
        <dbReference type="SAM" id="SignalP"/>
    </source>
</evidence>
<dbReference type="SUPFAM" id="SSF48726">
    <property type="entry name" value="Immunoglobulin"/>
    <property type="match status" value="1"/>
</dbReference>
<dbReference type="AlphaFoldDB" id="A0AAV2Q3H1"/>
<dbReference type="InterPro" id="IPR013783">
    <property type="entry name" value="Ig-like_fold"/>
</dbReference>
<evidence type="ECO:0000259" key="2">
    <source>
        <dbReference type="PROSITE" id="PS50835"/>
    </source>
</evidence>
<keyword evidence="1" id="KW-0732">Signal</keyword>
<dbReference type="PROSITE" id="PS50835">
    <property type="entry name" value="IG_LIKE"/>
    <property type="match status" value="1"/>
</dbReference>
<gene>
    <name evidence="3" type="ORF">MNOR_LOCUS6911</name>
</gene>
<evidence type="ECO:0000313" key="3">
    <source>
        <dbReference type="EMBL" id="CAL4068029.1"/>
    </source>
</evidence>
<reference evidence="3 4" key="1">
    <citation type="submission" date="2024-05" db="EMBL/GenBank/DDBJ databases">
        <authorList>
            <person name="Wallberg A."/>
        </authorList>
    </citation>
    <scope>NUCLEOTIDE SEQUENCE [LARGE SCALE GENOMIC DNA]</scope>
</reference>
<proteinExistence type="predicted"/>
<dbReference type="PANTHER" id="PTHR21261:SF2">
    <property type="entry name" value="GH04238P-RELATED"/>
    <property type="match status" value="1"/>
</dbReference>
<dbReference type="Gene3D" id="2.60.40.10">
    <property type="entry name" value="Immunoglobulins"/>
    <property type="match status" value="1"/>
</dbReference>
<dbReference type="EMBL" id="CAXKWB010002941">
    <property type="protein sequence ID" value="CAL4068029.1"/>
    <property type="molecule type" value="Genomic_DNA"/>
</dbReference>
<feature type="signal peptide" evidence="1">
    <location>
        <begin position="1"/>
        <end position="18"/>
    </location>
</feature>
<organism evidence="3 4">
    <name type="scientific">Meganyctiphanes norvegica</name>
    <name type="common">Northern krill</name>
    <name type="synonym">Thysanopoda norvegica</name>
    <dbReference type="NCBI Taxonomy" id="48144"/>
    <lineage>
        <taxon>Eukaryota</taxon>
        <taxon>Metazoa</taxon>
        <taxon>Ecdysozoa</taxon>
        <taxon>Arthropoda</taxon>
        <taxon>Crustacea</taxon>
        <taxon>Multicrustacea</taxon>
        <taxon>Malacostraca</taxon>
        <taxon>Eumalacostraca</taxon>
        <taxon>Eucarida</taxon>
        <taxon>Euphausiacea</taxon>
        <taxon>Euphausiidae</taxon>
        <taxon>Meganyctiphanes</taxon>
    </lineage>
</organism>
<feature type="chain" id="PRO_5043988063" description="Ig-like domain-containing protein" evidence="1">
    <location>
        <begin position="19"/>
        <end position="280"/>
    </location>
</feature>
<accession>A0AAV2Q3H1</accession>
<protein>
    <recommendedName>
        <fullName evidence="2">Ig-like domain-containing protein</fullName>
    </recommendedName>
</protein>
<dbReference type="PANTHER" id="PTHR21261">
    <property type="entry name" value="BEAT PROTEIN"/>
    <property type="match status" value="1"/>
</dbReference>
<keyword evidence="4" id="KW-1185">Reference proteome</keyword>
<name>A0AAV2Q3H1_MEGNR</name>
<dbReference type="Proteomes" id="UP001497623">
    <property type="component" value="Unassembled WGS sequence"/>
</dbReference>
<evidence type="ECO:0000313" key="4">
    <source>
        <dbReference type="Proteomes" id="UP001497623"/>
    </source>
</evidence>
<feature type="domain" description="Ig-like" evidence="2">
    <location>
        <begin position="11"/>
        <end position="133"/>
    </location>
</feature>
<sequence length="280" mass="31605">MFLLVLSLILPALSVSLGIFGISGPSVMVNKSLEMVVLDCNYHLREGDKQSLVVKWFFNEQPIPVYQWIPPDHPPQDLGILKHRLDLGYVAHRNPYMKHRALAIRNPTCDLSGEYTCRISSFEGEASKTKSLMIYSPPSEMSLTWNKPSMDTVRVSCTAGGMYPEPDIVIYKSSYSTRRKVIRNLSIQSFSIGGSHNISAQITMFEYELREQTLFECVVTLPETNYEAKEQMIYYPSSGAVEPCLADPLLAAALVLQCLHQGHRWWISLILSVVMLILNT</sequence>
<comment type="caution">
    <text evidence="3">The sequence shown here is derived from an EMBL/GenBank/DDBJ whole genome shotgun (WGS) entry which is preliminary data.</text>
</comment>
<dbReference type="InterPro" id="IPR007110">
    <property type="entry name" value="Ig-like_dom"/>
</dbReference>
<dbReference type="InterPro" id="IPR036179">
    <property type="entry name" value="Ig-like_dom_sf"/>
</dbReference>